<protein>
    <submittedName>
        <fullName evidence="2">Uncharacterized protein</fullName>
    </submittedName>
</protein>
<gene>
    <name evidence="2" type="ORF">ACJMK2_043374</name>
</gene>
<proteinExistence type="predicted"/>
<reference evidence="2 3" key="1">
    <citation type="submission" date="2024-11" db="EMBL/GenBank/DDBJ databases">
        <title>Chromosome-level genome assembly of the freshwater bivalve Anodonta woodiana.</title>
        <authorList>
            <person name="Chen X."/>
        </authorList>
    </citation>
    <scope>NUCLEOTIDE SEQUENCE [LARGE SCALE GENOMIC DNA]</scope>
    <source>
        <strain evidence="2">MN2024</strain>
        <tissue evidence="2">Gills</tissue>
    </source>
</reference>
<evidence type="ECO:0000256" key="1">
    <source>
        <dbReference type="SAM" id="SignalP"/>
    </source>
</evidence>
<feature type="signal peptide" evidence="1">
    <location>
        <begin position="1"/>
        <end position="22"/>
    </location>
</feature>
<evidence type="ECO:0000313" key="2">
    <source>
        <dbReference type="EMBL" id="KAL3866033.1"/>
    </source>
</evidence>
<name>A0ABD3VZK1_SINWO</name>
<sequence length="57" mass="6307">MDESRYVFRAVILALLVIQVEGQGRLIEPPGRASLWRFGYDSSINPDDNLLNCGGAL</sequence>
<feature type="non-terminal residue" evidence="2">
    <location>
        <position position="57"/>
    </location>
</feature>
<dbReference type="EMBL" id="JBJQND010000009">
    <property type="protein sequence ID" value="KAL3866033.1"/>
    <property type="molecule type" value="Genomic_DNA"/>
</dbReference>
<keyword evidence="1" id="KW-0732">Signal</keyword>
<dbReference type="Proteomes" id="UP001634394">
    <property type="component" value="Unassembled WGS sequence"/>
</dbReference>
<feature type="chain" id="PRO_5044791169" evidence="1">
    <location>
        <begin position="23"/>
        <end position="57"/>
    </location>
</feature>
<organism evidence="2 3">
    <name type="scientific">Sinanodonta woodiana</name>
    <name type="common">Chinese pond mussel</name>
    <name type="synonym">Anodonta woodiana</name>
    <dbReference type="NCBI Taxonomy" id="1069815"/>
    <lineage>
        <taxon>Eukaryota</taxon>
        <taxon>Metazoa</taxon>
        <taxon>Spiralia</taxon>
        <taxon>Lophotrochozoa</taxon>
        <taxon>Mollusca</taxon>
        <taxon>Bivalvia</taxon>
        <taxon>Autobranchia</taxon>
        <taxon>Heteroconchia</taxon>
        <taxon>Palaeoheterodonta</taxon>
        <taxon>Unionida</taxon>
        <taxon>Unionoidea</taxon>
        <taxon>Unionidae</taxon>
        <taxon>Unioninae</taxon>
        <taxon>Sinanodonta</taxon>
    </lineage>
</organism>
<dbReference type="AlphaFoldDB" id="A0ABD3VZK1"/>
<keyword evidence="3" id="KW-1185">Reference proteome</keyword>
<evidence type="ECO:0000313" key="3">
    <source>
        <dbReference type="Proteomes" id="UP001634394"/>
    </source>
</evidence>
<comment type="caution">
    <text evidence="2">The sequence shown here is derived from an EMBL/GenBank/DDBJ whole genome shotgun (WGS) entry which is preliminary data.</text>
</comment>
<accession>A0ABD3VZK1</accession>